<reference evidence="1" key="2">
    <citation type="submission" date="2022-01" db="EMBL/GenBank/DDBJ databases">
        <authorList>
            <person name="Yamashiro T."/>
            <person name="Shiraishi A."/>
            <person name="Satake H."/>
            <person name="Nakayama K."/>
        </authorList>
    </citation>
    <scope>NUCLEOTIDE SEQUENCE</scope>
</reference>
<sequence length="245" mass="27729">MSGAHERESLGIIFTDLNTAKLILLGERVNTVDGLSMLSLEISMHGDLLWMMDYALWEVIENGNSWVPIPVTAPESGPSTALKMIVPSTTKEKICKKNDVKARSLLLMALPNEHQLTFNQYVDAQSMFAAIKARFGGNEATKRTQKALLKQQYENFNASSSESLDSIFNRLQKLVSRLAILGVVTPPEDLNVKFLRSLPSEWDTHVLVIIDLKMEYALLSMSARMFYSENWKEDHSLNEEQYCRI</sequence>
<comment type="caution">
    <text evidence="1">The sequence shown here is derived from an EMBL/GenBank/DDBJ whole genome shotgun (WGS) entry which is preliminary data.</text>
</comment>
<evidence type="ECO:0000313" key="2">
    <source>
        <dbReference type="Proteomes" id="UP001151760"/>
    </source>
</evidence>
<dbReference type="Proteomes" id="UP001151760">
    <property type="component" value="Unassembled WGS sequence"/>
</dbReference>
<dbReference type="EMBL" id="BQNB010010268">
    <property type="protein sequence ID" value="GJS74959.1"/>
    <property type="molecule type" value="Genomic_DNA"/>
</dbReference>
<evidence type="ECO:0000313" key="1">
    <source>
        <dbReference type="EMBL" id="GJS74959.1"/>
    </source>
</evidence>
<dbReference type="PANTHER" id="PTHR35317">
    <property type="entry name" value="OS04G0629600 PROTEIN"/>
    <property type="match status" value="1"/>
</dbReference>
<keyword evidence="2" id="KW-1185">Reference proteome</keyword>
<accession>A0ABQ4YB77</accession>
<dbReference type="PANTHER" id="PTHR35317:SF29">
    <property type="entry name" value="CCHC-TYPE DOMAIN-CONTAINING PROTEIN"/>
    <property type="match status" value="1"/>
</dbReference>
<protein>
    <submittedName>
        <fullName evidence="1">Uncharacterized protein</fullName>
    </submittedName>
</protein>
<gene>
    <name evidence="1" type="ORF">Tco_0724840</name>
</gene>
<dbReference type="Pfam" id="PF14223">
    <property type="entry name" value="Retrotran_gag_2"/>
    <property type="match status" value="1"/>
</dbReference>
<organism evidence="1 2">
    <name type="scientific">Tanacetum coccineum</name>
    <dbReference type="NCBI Taxonomy" id="301880"/>
    <lineage>
        <taxon>Eukaryota</taxon>
        <taxon>Viridiplantae</taxon>
        <taxon>Streptophyta</taxon>
        <taxon>Embryophyta</taxon>
        <taxon>Tracheophyta</taxon>
        <taxon>Spermatophyta</taxon>
        <taxon>Magnoliopsida</taxon>
        <taxon>eudicotyledons</taxon>
        <taxon>Gunneridae</taxon>
        <taxon>Pentapetalae</taxon>
        <taxon>asterids</taxon>
        <taxon>campanulids</taxon>
        <taxon>Asterales</taxon>
        <taxon>Asteraceae</taxon>
        <taxon>Asteroideae</taxon>
        <taxon>Anthemideae</taxon>
        <taxon>Anthemidinae</taxon>
        <taxon>Tanacetum</taxon>
    </lineage>
</organism>
<name>A0ABQ4YB77_9ASTR</name>
<proteinExistence type="predicted"/>
<reference evidence="1" key="1">
    <citation type="journal article" date="2022" name="Int. J. Mol. Sci.">
        <title>Draft Genome of Tanacetum Coccineum: Genomic Comparison of Closely Related Tanacetum-Family Plants.</title>
        <authorList>
            <person name="Yamashiro T."/>
            <person name="Shiraishi A."/>
            <person name="Nakayama K."/>
            <person name="Satake H."/>
        </authorList>
    </citation>
    <scope>NUCLEOTIDE SEQUENCE</scope>
</reference>